<dbReference type="PANTHER" id="PTHR11849">
    <property type="entry name" value="ETS"/>
    <property type="match status" value="1"/>
</dbReference>
<dbReference type="PRINTS" id="PR00454">
    <property type="entry name" value="ETSDOMAIN"/>
</dbReference>
<dbReference type="PANTHER" id="PTHR11849:SF195">
    <property type="entry name" value="GA-BINDING PROTEIN ALPHA CHAIN"/>
    <property type="match status" value="1"/>
</dbReference>
<evidence type="ECO:0000256" key="1">
    <source>
        <dbReference type="ARBA" id="ARBA00005562"/>
    </source>
</evidence>
<dbReference type="InterPro" id="IPR046328">
    <property type="entry name" value="ETS_fam"/>
</dbReference>
<protein>
    <submittedName>
        <fullName evidence="5">GA-binding protein alpha chain</fullName>
    </submittedName>
</protein>
<dbReference type="PROSITE" id="PS00345">
    <property type="entry name" value="ETS_DOMAIN_1"/>
    <property type="match status" value="1"/>
</dbReference>
<comment type="similarity">
    <text evidence="1 3">Belongs to the ETS family.</text>
</comment>
<dbReference type="InterPro" id="IPR003118">
    <property type="entry name" value="Pointed_dom"/>
</dbReference>
<reference evidence="5" key="1">
    <citation type="journal article" date="2013" name="Genome Biol. Evol.">
        <title>Punctuated emergences of genetic and phenotypic innovations in eumetazoan, bilaterian, euteleostome, and hominidae ancestors.</title>
        <authorList>
            <person name="Wenger Y."/>
            <person name="Galliot B."/>
        </authorList>
    </citation>
    <scope>NUCLEOTIDE SEQUENCE</scope>
    <source>
        <tissue evidence="5">Whole animals</tissue>
    </source>
</reference>
<dbReference type="InterPro" id="IPR036388">
    <property type="entry name" value="WH-like_DNA-bd_sf"/>
</dbReference>
<dbReference type="Pfam" id="PF02198">
    <property type="entry name" value="SAM_PNT"/>
    <property type="match status" value="1"/>
</dbReference>
<gene>
    <name evidence="5" type="primary">GABPA</name>
</gene>
<dbReference type="Gene3D" id="1.10.150.50">
    <property type="entry name" value="Transcription Factor, Ets-1"/>
    <property type="match status" value="1"/>
</dbReference>
<evidence type="ECO:0000256" key="2">
    <source>
        <dbReference type="ARBA" id="ARBA00023125"/>
    </source>
</evidence>
<dbReference type="OrthoDB" id="5980356at2759"/>
<dbReference type="Gene3D" id="1.10.10.10">
    <property type="entry name" value="Winged helix-like DNA-binding domain superfamily/Winged helix DNA-binding domain"/>
    <property type="match status" value="1"/>
</dbReference>
<dbReference type="GO" id="GO:0030154">
    <property type="term" value="P:cell differentiation"/>
    <property type="evidence" value="ECO:0007669"/>
    <property type="project" value="TreeGrafter"/>
</dbReference>
<keyword evidence="3" id="KW-0539">Nucleus</keyword>
<feature type="domain" description="ETS" evidence="4">
    <location>
        <begin position="329"/>
        <end position="409"/>
    </location>
</feature>
<dbReference type="GO" id="GO:0000981">
    <property type="term" value="F:DNA-binding transcription factor activity, RNA polymerase II-specific"/>
    <property type="evidence" value="ECO:0007669"/>
    <property type="project" value="TreeGrafter"/>
</dbReference>
<dbReference type="SMART" id="SM00251">
    <property type="entry name" value="SAM_PNT"/>
    <property type="match status" value="1"/>
</dbReference>
<evidence type="ECO:0000256" key="3">
    <source>
        <dbReference type="RuleBase" id="RU004019"/>
    </source>
</evidence>
<dbReference type="GO" id="GO:0043565">
    <property type="term" value="F:sequence-specific DNA binding"/>
    <property type="evidence" value="ECO:0007669"/>
    <property type="project" value="InterPro"/>
</dbReference>
<dbReference type="Pfam" id="PF00178">
    <property type="entry name" value="Ets"/>
    <property type="match status" value="1"/>
</dbReference>
<organism evidence="5">
    <name type="scientific">Hydra vulgaris</name>
    <name type="common">Hydra</name>
    <name type="synonym">Hydra attenuata</name>
    <dbReference type="NCBI Taxonomy" id="6087"/>
    <lineage>
        <taxon>Eukaryota</taxon>
        <taxon>Metazoa</taxon>
        <taxon>Cnidaria</taxon>
        <taxon>Hydrozoa</taxon>
        <taxon>Hydroidolina</taxon>
        <taxon>Anthoathecata</taxon>
        <taxon>Aplanulata</taxon>
        <taxon>Hydridae</taxon>
        <taxon>Hydra</taxon>
    </lineage>
</organism>
<dbReference type="InterPro" id="IPR013761">
    <property type="entry name" value="SAM/pointed_sf"/>
</dbReference>
<dbReference type="InterPro" id="IPR000418">
    <property type="entry name" value="Ets_dom"/>
</dbReference>
<evidence type="ECO:0000313" key="5">
    <source>
        <dbReference type="EMBL" id="CDG70343.1"/>
    </source>
</evidence>
<dbReference type="InterPro" id="IPR036390">
    <property type="entry name" value="WH_DNA-bd_sf"/>
</dbReference>
<dbReference type="SMART" id="SM00413">
    <property type="entry name" value="ETS"/>
    <property type="match status" value="1"/>
</dbReference>
<dbReference type="AlphaFoldDB" id="T2MDI3"/>
<accession>T2MDI3</accession>
<feature type="non-terminal residue" evidence="5">
    <location>
        <position position="1"/>
    </location>
</feature>
<name>T2MDI3_HYDVU</name>
<evidence type="ECO:0000259" key="4">
    <source>
        <dbReference type="PROSITE" id="PS50061"/>
    </source>
</evidence>
<dbReference type="SUPFAM" id="SSF46785">
    <property type="entry name" value="Winged helix' DNA-binding domain"/>
    <property type="match status" value="1"/>
</dbReference>
<dbReference type="EMBL" id="HAAD01004111">
    <property type="protein sequence ID" value="CDG70343.1"/>
    <property type="molecule type" value="mRNA"/>
</dbReference>
<comment type="subcellular location">
    <subcellularLocation>
        <location evidence="3">Nucleus</location>
    </subcellularLocation>
</comment>
<dbReference type="PROSITE" id="PS00346">
    <property type="entry name" value="ETS_DOMAIN_2"/>
    <property type="match status" value="1"/>
</dbReference>
<dbReference type="GO" id="GO:0005634">
    <property type="term" value="C:nucleus"/>
    <property type="evidence" value="ECO:0007669"/>
    <property type="project" value="UniProtKB-SubCell"/>
</dbReference>
<dbReference type="SUPFAM" id="SSF47769">
    <property type="entry name" value="SAM/Pointed domain"/>
    <property type="match status" value="1"/>
</dbReference>
<sequence length="434" mass="49038">VIFRYHKQQNCWQMQFIHSLNYSSPDFFGLHNVSGVSNFYCVQNVPTSQGLIGLSKPAITENSEKVQVIPIIDFATENKDNNKFESFSIQGHSSEPAIIVSDIKTVENSSISSQVKSPSKELQSRSAINDKTDYVFNCISSNTDSSNAPNDSFVQGSNTEIQTNFIVKATDQNTKKRHLQNDSSELGKKEEVLPTKKVALRENTTSTAPLLLMQKLLRGESDLKLPIDPKSWNVNDVRKYFEWLVSVLGTERPLIDYPQFVFDGKLLFKMRKRNLQPLFPESAVDLIWMHIEALKFASVTSMKSFSSAGRSNDHSITTSSGGSGGGGQIQLWQFLLELLTELNISHIICWEGDDGSFKLVDPERVAQLWGERKKKPNMNYEKLSRALRYYYDGDLIHKVNGKRFVYKFVCDLKMLIGYTPSELSRLVAGGTNNF</sequence>
<proteinExistence type="evidence at transcript level"/>
<keyword evidence="2 3" id="KW-0238">DNA-binding</keyword>
<dbReference type="PROSITE" id="PS50061">
    <property type="entry name" value="ETS_DOMAIN_3"/>
    <property type="match status" value="1"/>
</dbReference>